<dbReference type="SUPFAM" id="SSF56349">
    <property type="entry name" value="DNA breaking-rejoining enzymes"/>
    <property type="match status" value="1"/>
</dbReference>
<dbReference type="Gene3D" id="1.10.150.130">
    <property type="match status" value="1"/>
</dbReference>
<dbReference type="AlphaFoldDB" id="A0A2P8F938"/>
<reference evidence="5 6" key="1">
    <citation type="submission" date="2018-03" db="EMBL/GenBank/DDBJ databases">
        <title>Genomic Encyclopedia of Archaeal and Bacterial Type Strains, Phase II (KMG-II): from individual species to whole genera.</title>
        <authorList>
            <person name="Goeker M."/>
        </authorList>
    </citation>
    <scope>NUCLEOTIDE SEQUENCE [LARGE SCALE GENOMIC DNA]</scope>
    <source>
        <strain evidence="5 6">DSM 18107</strain>
    </source>
</reference>
<proteinExistence type="inferred from homology"/>
<dbReference type="InterPro" id="IPR050090">
    <property type="entry name" value="Tyrosine_recombinase_XerCD"/>
</dbReference>
<gene>
    <name evidence="5" type="ORF">CLV42_1371</name>
</gene>
<dbReference type="InterPro" id="IPR013762">
    <property type="entry name" value="Integrase-like_cat_sf"/>
</dbReference>
<keyword evidence="3" id="KW-0233">DNA recombination</keyword>
<sequence>MTLEQYLQQQYTPSTAASYAREISIFLSGYPDASTAVYKDLMGYIGVLRHHYRNSHTLNRIVSSIKAYYDYLCYTGQRSDHPARGIKLRDRRSRDIQLQDLFSSSELEQLLERKERFSVLALRNKVLMSLLIYQGLQVGELAALHVQDVLLESGSVYVQRTAITNSRTLALKPLQVGWLSSYLQEVRPVLLGGQESELLLIGQRGKGMHGEDISKHIKRSYAGLFRGRDVSAQRIRQSVIANLFTQGHDIGVVQQFAGHKYPSSTERYRQDDVGRLQAAIELYHPVK</sequence>
<evidence type="ECO:0000256" key="3">
    <source>
        <dbReference type="ARBA" id="ARBA00023172"/>
    </source>
</evidence>
<evidence type="ECO:0000256" key="2">
    <source>
        <dbReference type="ARBA" id="ARBA00023125"/>
    </source>
</evidence>
<evidence type="ECO:0000259" key="4">
    <source>
        <dbReference type="PROSITE" id="PS51898"/>
    </source>
</evidence>
<dbReference type="PANTHER" id="PTHR30349">
    <property type="entry name" value="PHAGE INTEGRASE-RELATED"/>
    <property type="match status" value="1"/>
</dbReference>
<evidence type="ECO:0000313" key="5">
    <source>
        <dbReference type="EMBL" id="PSL18218.1"/>
    </source>
</evidence>
<feature type="domain" description="Tyr recombinase" evidence="4">
    <location>
        <begin position="97"/>
        <end position="281"/>
    </location>
</feature>
<dbReference type="InterPro" id="IPR002104">
    <property type="entry name" value="Integrase_catalytic"/>
</dbReference>
<keyword evidence="6" id="KW-1185">Reference proteome</keyword>
<dbReference type="GO" id="GO:0015074">
    <property type="term" value="P:DNA integration"/>
    <property type="evidence" value="ECO:0007669"/>
    <property type="project" value="InterPro"/>
</dbReference>
<evidence type="ECO:0000313" key="6">
    <source>
        <dbReference type="Proteomes" id="UP000240978"/>
    </source>
</evidence>
<protein>
    <submittedName>
        <fullName evidence="5">Integrase/recombinase XerD</fullName>
    </submittedName>
</protein>
<dbReference type="CDD" id="cd00397">
    <property type="entry name" value="DNA_BRE_C"/>
    <property type="match status" value="1"/>
</dbReference>
<organism evidence="5 6">
    <name type="scientific">Chitinophaga ginsengisoli</name>
    <dbReference type="NCBI Taxonomy" id="363837"/>
    <lineage>
        <taxon>Bacteria</taxon>
        <taxon>Pseudomonadati</taxon>
        <taxon>Bacteroidota</taxon>
        <taxon>Chitinophagia</taxon>
        <taxon>Chitinophagales</taxon>
        <taxon>Chitinophagaceae</taxon>
        <taxon>Chitinophaga</taxon>
    </lineage>
</organism>
<name>A0A2P8F938_9BACT</name>
<dbReference type="GO" id="GO:0003677">
    <property type="term" value="F:DNA binding"/>
    <property type="evidence" value="ECO:0007669"/>
    <property type="project" value="UniProtKB-KW"/>
</dbReference>
<dbReference type="OrthoDB" id="1407105at2"/>
<dbReference type="InterPro" id="IPR010998">
    <property type="entry name" value="Integrase_recombinase_N"/>
</dbReference>
<dbReference type="Gene3D" id="1.10.443.10">
    <property type="entry name" value="Intergrase catalytic core"/>
    <property type="match status" value="1"/>
</dbReference>
<dbReference type="PANTHER" id="PTHR30349:SF41">
    <property type="entry name" value="INTEGRASE_RECOMBINASE PROTEIN MJ0367-RELATED"/>
    <property type="match status" value="1"/>
</dbReference>
<comment type="caution">
    <text evidence="5">The sequence shown here is derived from an EMBL/GenBank/DDBJ whole genome shotgun (WGS) entry which is preliminary data.</text>
</comment>
<dbReference type="EMBL" id="PYGK01000037">
    <property type="protein sequence ID" value="PSL18218.1"/>
    <property type="molecule type" value="Genomic_DNA"/>
</dbReference>
<dbReference type="PROSITE" id="PS51898">
    <property type="entry name" value="TYR_RECOMBINASE"/>
    <property type="match status" value="1"/>
</dbReference>
<dbReference type="Proteomes" id="UP000240978">
    <property type="component" value="Unassembled WGS sequence"/>
</dbReference>
<dbReference type="Pfam" id="PF00589">
    <property type="entry name" value="Phage_integrase"/>
    <property type="match status" value="1"/>
</dbReference>
<comment type="similarity">
    <text evidence="1">Belongs to the 'phage' integrase family.</text>
</comment>
<keyword evidence="2" id="KW-0238">DNA-binding</keyword>
<accession>A0A2P8F938</accession>
<dbReference type="RefSeq" id="WP_106606312.1">
    <property type="nucleotide sequence ID" value="NZ_PYGK01000037.1"/>
</dbReference>
<dbReference type="InterPro" id="IPR011010">
    <property type="entry name" value="DNA_brk_join_enz"/>
</dbReference>
<evidence type="ECO:0000256" key="1">
    <source>
        <dbReference type="ARBA" id="ARBA00008857"/>
    </source>
</evidence>
<dbReference type="GO" id="GO:0006310">
    <property type="term" value="P:DNA recombination"/>
    <property type="evidence" value="ECO:0007669"/>
    <property type="project" value="UniProtKB-KW"/>
</dbReference>